<dbReference type="Pfam" id="PF07238">
    <property type="entry name" value="PilZ"/>
    <property type="match status" value="1"/>
</dbReference>
<feature type="domain" description="PilZ" evidence="1">
    <location>
        <begin position="99"/>
        <end position="214"/>
    </location>
</feature>
<dbReference type="AlphaFoldDB" id="F6DNT6"/>
<dbReference type="EMBL" id="CP002780">
    <property type="protein sequence ID" value="AEG59531.1"/>
    <property type="molecule type" value="Genomic_DNA"/>
</dbReference>
<dbReference type="Pfam" id="PF12945">
    <property type="entry name" value="PilZNR"/>
    <property type="match status" value="1"/>
</dbReference>
<evidence type="ECO:0000313" key="3">
    <source>
        <dbReference type="EMBL" id="AEG59531.1"/>
    </source>
</evidence>
<dbReference type="STRING" id="696281.Desru_1257"/>
<dbReference type="InterPro" id="IPR009926">
    <property type="entry name" value="T3SS_YcgR_PilZN"/>
</dbReference>
<feature type="domain" description="Type III secretion system flagellar brake protein YcgR PilZN" evidence="2">
    <location>
        <begin position="7"/>
        <end position="90"/>
    </location>
</feature>
<gene>
    <name evidence="3" type="ordered locus">Desru_1257</name>
</gene>
<dbReference type="HOGENOM" id="CLU_086342_0_1_9"/>
<dbReference type="eggNOG" id="COG5581">
    <property type="taxonomic scope" value="Bacteria"/>
</dbReference>
<dbReference type="Proteomes" id="UP000009234">
    <property type="component" value="Chromosome"/>
</dbReference>
<dbReference type="RefSeq" id="WP_013841302.1">
    <property type="nucleotide sequence ID" value="NC_015589.1"/>
</dbReference>
<evidence type="ECO:0000259" key="2">
    <source>
        <dbReference type="Pfam" id="PF12945"/>
    </source>
</evidence>
<reference evidence="4" key="1">
    <citation type="submission" date="2011-05" db="EMBL/GenBank/DDBJ databases">
        <title>Complete sequence of Desulfotomaculum ruminis DSM 2154.</title>
        <authorList>
            <person name="Lucas S."/>
            <person name="Copeland A."/>
            <person name="Lapidus A."/>
            <person name="Cheng J.-F."/>
            <person name="Goodwin L."/>
            <person name="Pitluck S."/>
            <person name="Lu M."/>
            <person name="Detter J.C."/>
            <person name="Han C."/>
            <person name="Tapia R."/>
            <person name="Land M."/>
            <person name="Hauser L."/>
            <person name="Kyrpides N."/>
            <person name="Ivanova N."/>
            <person name="Mikhailova N."/>
            <person name="Pagani I."/>
            <person name="Stams A.J.M."/>
            <person name="Plugge C.M."/>
            <person name="Muyzer G."/>
            <person name="Kuever J."/>
            <person name="Parshina S.N."/>
            <person name="Ivanova A.E."/>
            <person name="Nazina T.N."/>
            <person name="Brambilla E."/>
            <person name="Spring S."/>
            <person name="Klenk H.-P."/>
            <person name="Woyke T."/>
        </authorList>
    </citation>
    <scope>NUCLEOTIDE SEQUENCE [LARGE SCALE GENOMIC DNA]</scope>
    <source>
        <strain evidence="4">ATCC 23193 / DSM 2154 / NCIB 8452 / DL</strain>
    </source>
</reference>
<reference evidence="3 4" key="2">
    <citation type="journal article" date="2012" name="Stand. Genomic Sci.">
        <title>Complete genome sequence of the sulfate-reducing firmicute Desulfotomaculum ruminis type strain (DL(T)).</title>
        <authorList>
            <person name="Spring S."/>
            <person name="Visser M."/>
            <person name="Lu M."/>
            <person name="Copeland A."/>
            <person name="Lapidus A."/>
            <person name="Lucas S."/>
            <person name="Cheng J.F."/>
            <person name="Han C."/>
            <person name="Tapia R."/>
            <person name="Goodwin L.A."/>
            <person name="Pitluck S."/>
            <person name="Ivanova N."/>
            <person name="Land M."/>
            <person name="Hauser L."/>
            <person name="Larimer F."/>
            <person name="Rohde M."/>
            <person name="Goker M."/>
            <person name="Detter J.C."/>
            <person name="Kyrpides N.C."/>
            <person name="Woyke T."/>
            <person name="Schaap P.J."/>
            <person name="Plugge C.M."/>
            <person name="Muyzer G."/>
            <person name="Kuever J."/>
            <person name="Pereira I.A."/>
            <person name="Parshina S.N."/>
            <person name="Bernier-Latmani R."/>
            <person name="Stams A.J."/>
            <person name="Klenk H.P."/>
        </authorList>
    </citation>
    <scope>NUCLEOTIDE SEQUENCE [LARGE SCALE GENOMIC DNA]</scope>
    <source>
        <strain evidence="4">ATCC 23193 / DSM 2154 / NCIB 8452 / DL</strain>
    </source>
</reference>
<dbReference type="InterPro" id="IPR009875">
    <property type="entry name" value="PilZ_domain"/>
</dbReference>
<proteinExistence type="predicted"/>
<accession>F6DNT6</accession>
<evidence type="ECO:0000259" key="1">
    <source>
        <dbReference type="Pfam" id="PF07238"/>
    </source>
</evidence>
<evidence type="ECO:0000313" key="4">
    <source>
        <dbReference type="Proteomes" id="UP000009234"/>
    </source>
</evidence>
<protein>
    <submittedName>
        <fullName evidence="3">Type IV pilus assembly PilZ</fullName>
    </submittedName>
</protein>
<dbReference type="GO" id="GO:0035438">
    <property type="term" value="F:cyclic-di-GMP binding"/>
    <property type="evidence" value="ECO:0007669"/>
    <property type="project" value="InterPro"/>
</dbReference>
<dbReference type="OrthoDB" id="3493at2"/>
<dbReference type="Gene3D" id="2.40.10.220">
    <property type="entry name" value="predicted glycosyltransferase like domains"/>
    <property type="match status" value="1"/>
</dbReference>
<keyword evidence="4" id="KW-1185">Reference proteome</keyword>
<sequence length="223" mass="25512">MSVERLKIGQKVLITPTHEDEQYVSSVYDMDDRTIYIPIPFNGNRPLVLNRGEQITVKYMGAETAYTFVTTAVGRLAREDLLPMYIFSAPKEADITRIQLREFVRVPVLLEVFYAEPSSPNEEPAYKKATTVDISGGGMKLALKERLLKGATLQISFKIAAKNKNKGKEQELKLLVKVLRCDLVDPDMGTYHVGLKFLDIRPPQQDLIMAYIFERMVERKRRQ</sequence>
<name>F6DNT6_DESRL</name>
<organism evidence="3 4">
    <name type="scientific">Desulforamulus ruminis (strain ATCC 23193 / DSM 2154 / NCIMB 8452 / DL)</name>
    <name type="common">Desulfotomaculum ruminis</name>
    <dbReference type="NCBI Taxonomy" id="696281"/>
    <lineage>
        <taxon>Bacteria</taxon>
        <taxon>Bacillati</taxon>
        <taxon>Bacillota</taxon>
        <taxon>Clostridia</taxon>
        <taxon>Eubacteriales</taxon>
        <taxon>Peptococcaceae</taxon>
        <taxon>Desulforamulus</taxon>
    </lineage>
</organism>
<dbReference type="KEGG" id="dru:Desru_1257"/>